<dbReference type="AlphaFoldDB" id="A0A8K1UKM7"/>
<organism evidence="1">
    <name type="scientific">Urtica fissa</name>
    <dbReference type="NCBI Taxonomy" id="644075"/>
    <lineage>
        <taxon>Eukaryota</taxon>
        <taxon>Viridiplantae</taxon>
        <taxon>Streptophyta</taxon>
        <taxon>Embryophyta</taxon>
        <taxon>Tracheophyta</taxon>
        <taxon>Spermatophyta</taxon>
        <taxon>Magnoliopsida</taxon>
        <taxon>eudicotyledons</taxon>
        <taxon>Gunneridae</taxon>
        <taxon>Pentapetalae</taxon>
        <taxon>rosids</taxon>
        <taxon>fabids</taxon>
        <taxon>Rosales</taxon>
        <taxon>Urticaceae</taxon>
        <taxon>Urtica</taxon>
    </lineage>
</organism>
<gene>
    <name evidence="1" type="primary">rps16</name>
</gene>
<keyword evidence="1" id="KW-0150">Chloroplast</keyword>
<dbReference type="EMBL" id="MZ313540">
    <property type="protein sequence ID" value="UDP58159.1"/>
    <property type="molecule type" value="Genomic_DNA"/>
</dbReference>
<accession>A0A8K1UKM7</accession>
<evidence type="ECO:0000313" key="1">
    <source>
        <dbReference type="EMBL" id="UDP58159.1"/>
    </source>
</evidence>
<keyword evidence="1" id="KW-0687">Ribonucleoprotein</keyword>
<dbReference type="GO" id="GO:0005840">
    <property type="term" value="C:ribosome"/>
    <property type="evidence" value="ECO:0007669"/>
    <property type="project" value="UniProtKB-KW"/>
</dbReference>
<geneLocation type="chloroplast" evidence="1"/>
<reference evidence="1" key="1">
    <citation type="submission" date="2021-05" db="EMBL/GenBank/DDBJ databases">
        <title>The complete chloroplast genome sequence of Urtica fissa.</title>
        <authorList>
            <person name="Li K."/>
        </authorList>
    </citation>
    <scope>NUCLEOTIDE SEQUENCE</scope>
</reference>
<keyword evidence="1" id="KW-0689">Ribosomal protein</keyword>
<sequence length="58" mass="6335">MTAILLKACGKKDYFFDLLATLSLCRRDGRAVQGVALEMLCRLLFTEGSNPSLSVPVT</sequence>
<protein>
    <submittedName>
        <fullName evidence="1">Ribosomal protein S16</fullName>
    </submittedName>
</protein>
<keyword evidence="1" id="KW-0934">Plastid</keyword>
<name>A0A8K1UKM7_9ROSA</name>
<proteinExistence type="predicted"/>